<name>A0A6U4EYG4_9STRA</name>
<evidence type="ECO:0000259" key="1">
    <source>
        <dbReference type="Pfam" id="PF00149"/>
    </source>
</evidence>
<dbReference type="InterPro" id="IPR004843">
    <property type="entry name" value="Calcineurin-like_PHP"/>
</dbReference>
<dbReference type="GO" id="GO:0005737">
    <property type="term" value="C:cytoplasm"/>
    <property type="evidence" value="ECO:0007669"/>
    <property type="project" value="TreeGrafter"/>
</dbReference>
<dbReference type="EMBL" id="HBGJ01014578">
    <property type="protein sequence ID" value="CAD9250965.1"/>
    <property type="molecule type" value="Transcribed_RNA"/>
</dbReference>
<accession>A0A6U4EYG4</accession>
<evidence type="ECO:0000313" key="3">
    <source>
        <dbReference type="EMBL" id="CAD9250966.1"/>
    </source>
</evidence>
<evidence type="ECO:0000313" key="2">
    <source>
        <dbReference type="EMBL" id="CAD9250965.1"/>
    </source>
</evidence>
<sequence length="343" mass="37807">MAAWESRAFPRTTSLEEDARVNRYQKHVTISTGERRVIVVGDVHGCLGMLRELLEEKLRVDWDEDIVILAGDLVVKGPDSVGVVEYAMARNILTIKGNHDVKAIKAARAWRKKKMEPPKKHYFVKNLTDAQIAWMGAQPYTITDVDKKILVVHAGLIPNKSLSKQSEKDMTTMRNIVHMDGPNPSPGQPPVYAVDHVDEGVPWASLWEGARIGIHVFFGHDSKRGLQLWPLATGLDTGACKGQSLTAAVMPGHTIVSVPPLPTSAYFSNAAMAHAVAVPAPHKGDFGGVQAQPVAVIWSDDERGRGPNGPFDMFAGCVNYGQRFWRSFSNCFRAGSQPYDRYL</sequence>
<organism evidence="3">
    <name type="scientific">Phaeomonas parva</name>
    <dbReference type="NCBI Taxonomy" id="124430"/>
    <lineage>
        <taxon>Eukaryota</taxon>
        <taxon>Sar</taxon>
        <taxon>Stramenopiles</taxon>
        <taxon>Ochrophyta</taxon>
        <taxon>Pinguiophyceae</taxon>
        <taxon>Pinguiochrysidales</taxon>
        <taxon>Pinguiochrysidaceae</taxon>
        <taxon>Phaeomonas</taxon>
    </lineage>
</organism>
<gene>
    <name evidence="2" type="ORF">PPAR1163_LOCUS9326</name>
    <name evidence="3" type="ORF">PPAR1163_LOCUS9327</name>
</gene>
<dbReference type="AlphaFoldDB" id="A0A6U4EYG4"/>
<dbReference type="Pfam" id="PF00149">
    <property type="entry name" value="Metallophos"/>
    <property type="match status" value="1"/>
</dbReference>
<dbReference type="GO" id="GO:0000298">
    <property type="term" value="F:endopolyphosphatase activity"/>
    <property type="evidence" value="ECO:0007669"/>
    <property type="project" value="TreeGrafter"/>
</dbReference>
<dbReference type="Gene3D" id="3.60.21.10">
    <property type="match status" value="1"/>
</dbReference>
<dbReference type="PANTHER" id="PTHR42850">
    <property type="entry name" value="METALLOPHOSPHOESTERASE"/>
    <property type="match status" value="1"/>
</dbReference>
<dbReference type="SUPFAM" id="SSF56300">
    <property type="entry name" value="Metallo-dependent phosphatases"/>
    <property type="match status" value="1"/>
</dbReference>
<dbReference type="InterPro" id="IPR050126">
    <property type="entry name" value="Ap4A_hydrolase"/>
</dbReference>
<dbReference type="PANTHER" id="PTHR42850:SF4">
    <property type="entry name" value="ZINC-DEPENDENT ENDOPOLYPHOSPHATASE"/>
    <property type="match status" value="1"/>
</dbReference>
<dbReference type="InterPro" id="IPR029052">
    <property type="entry name" value="Metallo-depent_PP-like"/>
</dbReference>
<proteinExistence type="predicted"/>
<protein>
    <recommendedName>
        <fullName evidence="1">Calcineurin-like phosphoesterase domain-containing protein</fullName>
    </recommendedName>
</protein>
<dbReference type="GO" id="GO:0006798">
    <property type="term" value="P:polyphosphate catabolic process"/>
    <property type="evidence" value="ECO:0007669"/>
    <property type="project" value="TreeGrafter"/>
</dbReference>
<feature type="domain" description="Calcineurin-like phosphoesterase" evidence="1">
    <location>
        <begin position="36"/>
        <end position="186"/>
    </location>
</feature>
<dbReference type="EMBL" id="HBGJ01014579">
    <property type="protein sequence ID" value="CAD9250966.1"/>
    <property type="molecule type" value="Transcribed_RNA"/>
</dbReference>
<dbReference type="GO" id="GO:0016791">
    <property type="term" value="F:phosphatase activity"/>
    <property type="evidence" value="ECO:0007669"/>
    <property type="project" value="TreeGrafter"/>
</dbReference>
<dbReference type="CDD" id="cd00144">
    <property type="entry name" value="MPP_PPP_family"/>
    <property type="match status" value="1"/>
</dbReference>
<reference evidence="3" key="1">
    <citation type="submission" date="2021-01" db="EMBL/GenBank/DDBJ databases">
        <authorList>
            <person name="Corre E."/>
            <person name="Pelletier E."/>
            <person name="Niang G."/>
            <person name="Scheremetjew M."/>
            <person name="Finn R."/>
            <person name="Kale V."/>
            <person name="Holt S."/>
            <person name="Cochrane G."/>
            <person name="Meng A."/>
            <person name="Brown T."/>
            <person name="Cohen L."/>
        </authorList>
    </citation>
    <scope>NUCLEOTIDE SEQUENCE</scope>
    <source>
        <strain evidence="3">CCMP2877</strain>
    </source>
</reference>